<dbReference type="InterPro" id="IPR013249">
    <property type="entry name" value="RNA_pol_sigma70_r4_t2"/>
</dbReference>
<evidence type="ECO:0000256" key="2">
    <source>
        <dbReference type="ARBA" id="ARBA00023015"/>
    </source>
</evidence>
<dbReference type="OrthoDB" id="5243766at2"/>
<evidence type="ECO:0000256" key="4">
    <source>
        <dbReference type="ARBA" id="ARBA00023163"/>
    </source>
</evidence>
<dbReference type="GO" id="GO:0006352">
    <property type="term" value="P:DNA-templated transcription initiation"/>
    <property type="evidence" value="ECO:0007669"/>
    <property type="project" value="InterPro"/>
</dbReference>
<comment type="similarity">
    <text evidence="1">Belongs to the sigma-70 factor family. ECF subfamily.</text>
</comment>
<gene>
    <name evidence="7" type="ORF">SAMN05216555_10397</name>
</gene>
<dbReference type="PANTHER" id="PTHR43133:SF51">
    <property type="entry name" value="RNA POLYMERASE SIGMA FACTOR"/>
    <property type="match status" value="1"/>
</dbReference>
<dbReference type="AlphaFoldDB" id="A0A1G8LKV8"/>
<proteinExistence type="inferred from homology"/>
<reference evidence="8" key="1">
    <citation type="submission" date="2016-10" db="EMBL/GenBank/DDBJ databases">
        <authorList>
            <person name="Varghese N."/>
            <person name="Submissions S."/>
        </authorList>
    </citation>
    <scope>NUCLEOTIDE SEQUENCE [LARGE SCALE GENOMIC DNA]</scope>
    <source>
        <strain evidence="8">CGMCC 1.10783</strain>
    </source>
</reference>
<dbReference type="PANTHER" id="PTHR43133">
    <property type="entry name" value="RNA POLYMERASE ECF-TYPE SIGMA FACTO"/>
    <property type="match status" value="1"/>
</dbReference>
<dbReference type="Gene3D" id="1.10.10.10">
    <property type="entry name" value="Winged helix-like DNA-binding domain superfamily/Winged helix DNA-binding domain"/>
    <property type="match status" value="1"/>
</dbReference>
<dbReference type="Pfam" id="PF04542">
    <property type="entry name" value="Sigma70_r2"/>
    <property type="match status" value="1"/>
</dbReference>
<accession>A0A1G8LKV8</accession>
<dbReference type="RefSeq" id="WP_084110814.1">
    <property type="nucleotide sequence ID" value="NZ_FNEI01000003.1"/>
</dbReference>
<dbReference type="SUPFAM" id="SSF88659">
    <property type="entry name" value="Sigma3 and sigma4 domains of RNA polymerase sigma factors"/>
    <property type="match status" value="1"/>
</dbReference>
<dbReference type="Gene3D" id="1.10.1740.10">
    <property type="match status" value="1"/>
</dbReference>
<dbReference type="InterPro" id="IPR013325">
    <property type="entry name" value="RNA_pol_sigma_r2"/>
</dbReference>
<evidence type="ECO:0000313" key="7">
    <source>
        <dbReference type="EMBL" id="SDI56334.1"/>
    </source>
</evidence>
<dbReference type="InterPro" id="IPR014284">
    <property type="entry name" value="RNA_pol_sigma-70_dom"/>
</dbReference>
<feature type="domain" description="RNA polymerase sigma factor 70 region 4 type 2" evidence="6">
    <location>
        <begin position="131"/>
        <end position="179"/>
    </location>
</feature>
<evidence type="ECO:0000313" key="8">
    <source>
        <dbReference type="Proteomes" id="UP000182130"/>
    </source>
</evidence>
<dbReference type="NCBIfam" id="TIGR02937">
    <property type="entry name" value="sigma70-ECF"/>
    <property type="match status" value="1"/>
</dbReference>
<dbReference type="InterPro" id="IPR039425">
    <property type="entry name" value="RNA_pol_sigma-70-like"/>
</dbReference>
<dbReference type="GO" id="GO:0016987">
    <property type="term" value="F:sigma factor activity"/>
    <property type="evidence" value="ECO:0007669"/>
    <property type="project" value="UniProtKB-KW"/>
</dbReference>
<evidence type="ECO:0000259" key="5">
    <source>
        <dbReference type="Pfam" id="PF04542"/>
    </source>
</evidence>
<feature type="domain" description="RNA polymerase sigma-70 region 2" evidence="5">
    <location>
        <begin position="39"/>
        <end position="104"/>
    </location>
</feature>
<keyword evidence="8" id="KW-1185">Reference proteome</keyword>
<organism evidence="7 8">
    <name type="scientific">Arthrobacter cupressi</name>
    <dbReference type="NCBI Taxonomy" id="1045773"/>
    <lineage>
        <taxon>Bacteria</taxon>
        <taxon>Bacillati</taxon>
        <taxon>Actinomycetota</taxon>
        <taxon>Actinomycetes</taxon>
        <taxon>Micrococcales</taxon>
        <taxon>Micrococcaceae</taxon>
        <taxon>Arthrobacter</taxon>
    </lineage>
</organism>
<dbReference type="STRING" id="1045773.SAMN05216555_10397"/>
<keyword evidence="3" id="KW-0731">Sigma factor</keyword>
<name>A0A1G8LKV8_9MICC</name>
<evidence type="ECO:0000256" key="3">
    <source>
        <dbReference type="ARBA" id="ARBA00023082"/>
    </source>
</evidence>
<protein>
    <submittedName>
        <fullName evidence="7">RNA polymerase sigma-70 factor, ECF subfamily</fullName>
    </submittedName>
</protein>
<dbReference type="InterPro" id="IPR036388">
    <property type="entry name" value="WH-like_DNA-bd_sf"/>
</dbReference>
<keyword evidence="2" id="KW-0805">Transcription regulation</keyword>
<evidence type="ECO:0000256" key="1">
    <source>
        <dbReference type="ARBA" id="ARBA00010641"/>
    </source>
</evidence>
<dbReference type="GO" id="GO:0003677">
    <property type="term" value="F:DNA binding"/>
    <property type="evidence" value="ECO:0007669"/>
    <property type="project" value="InterPro"/>
</dbReference>
<sequence length="189" mass="21089">MDIQRTGPDASLSLRGVVSDAALLERVIVRNQGALGEIYDRQSRPVAWLAHSLVPAHFVDDVLQATFLTLWDKADRIDLGDSLLPWLMGTCRMHCKAVLRKESRHHHEATVPEQAGGNVEDEALQRQLLDAIEKHVAGLSELDRQIYRLCIHEDLSYSAAAQQLGITPSALRNRLSRLRAGIRRLFGGN</sequence>
<dbReference type="Pfam" id="PF08281">
    <property type="entry name" value="Sigma70_r4_2"/>
    <property type="match status" value="1"/>
</dbReference>
<evidence type="ECO:0000259" key="6">
    <source>
        <dbReference type="Pfam" id="PF08281"/>
    </source>
</evidence>
<dbReference type="InterPro" id="IPR013324">
    <property type="entry name" value="RNA_pol_sigma_r3/r4-like"/>
</dbReference>
<keyword evidence="4" id="KW-0804">Transcription</keyword>
<dbReference type="InterPro" id="IPR007627">
    <property type="entry name" value="RNA_pol_sigma70_r2"/>
</dbReference>
<dbReference type="Proteomes" id="UP000182130">
    <property type="component" value="Unassembled WGS sequence"/>
</dbReference>
<dbReference type="SUPFAM" id="SSF88946">
    <property type="entry name" value="Sigma2 domain of RNA polymerase sigma factors"/>
    <property type="match status" value="1"/>
</dbReference>
<dbReference type="EMBL" id="FNEI01000003">
    <property type="protein sequence ID" value="SDI56334.1"/>
    <property type="molecule type" value="Genomic_DNA"/>
</dbReference>